<gene>
    <name evidence="5" type="ORF">SGA01_79000</name>
</gene>
<dbReference type="Proteomes" id="UP000315226">
    <property type="component" value="Unassembled WGS sequence"/>
</dbReference>
<dbReference type="InterPro" id="IPR037143">
    <property type="entry name" value="4-PPantetheinyl_Trfase_dom_sf"/>
</dbReference>
<protein>
    <recommendedName>
        <fullName evidence="4">4'-phosphopantetheinyl transferase domain-containing protein</fullName>
    </recommendedName>
</protein>
<organism evidence="5 6">
    <name type="scientific">Streptomyces gardneri</name>
    <dbReference type="NCBI Taxonomy" id="66892"/>
    <lineage>
        <taxon>Bacteria</taxon>
        <taxon>Bacillati</taxon>
        <taxon>Actinomycetota</taxon>
        <taxon>Actinomycetes</taxon>
        <taxon>Kitasatosporales</taxon>
        <taxon>Streptomycetaceae</taxon>
        <taxon>Streptomyces</taxon>
    </lineage>
</organism>
<dbReference type="OrthoDB" id="190168at2"/>
<feature type="domain" description="4'-phosphopantetheinyl transferase" evidence="4">
    <location>
        <begin position="136"/>
        <end position="196"/>
    </location>
</feature>
<name>A0A4Y3RY77_9ACTN</name>
<dbReference type="SUPFAM" id="SSF56214">
    <property type="entry name" value="4'-phosphopantetheinyl transferase"/>
    <property type="match status" value="2"/>
</dbReference>
<dbReference type="GO" id="GO:0000287">
    <property type="term" value="F:magnesium ion binding"/>
    <property type="evidence" value="ECO:0007669"/>
    <property type="project" value="InterPro"/>
</dbReference>
<evidence type="ECO:0000256" key="1">
    <source>
        <dbReference type="ARBA" id="ARBA00010990"/>
    </source>
</evidence>
<sequence>MTTTCLSRETLTPRPYRSDRPADLVQPFSGPRLWIVNLAGGPAEPNPLALLDAKERAKATAFRSPLDRAHYTASHIALRRILGAHLGRAPQDVQLAQDDCPVCDGGHGRPVVAGSSLQFSLSRRAGYCLIALARTAVGVDLEVAPELEVADELATTLHPGERALLETAPPDRRAAAFARIWARKEAYLKGLGTGLAMGAAHDYVGESAEVPDWLFYDVAAPDGLAAALAIRE</sequence>
<keyword evidence="6" id="KW-1185">Reference proteome</keyword>
<dbReference type="GO" id="GO:0008897">
    <property type="term" value="F:holo-[acyl-carrier-protein] synthase activity"/>
    <property type="evidence" value="ECO:0007669"/>
    <property type="project" value="InterPro"/>
</dbReference>
<dbReference type="Gene3D" id="3.90.470.20">
    <property type="entry name" value="4'-phosphopantetheinyl transferase domain"/>
    <property type="match status" value="1"/>
</dbReference>
<accession>A0A4Y3RY77</accession>
<evidence type="ECO:0000256" key="2">
    <source>
        <dbReference type="ARBA" id="ARBA00022679"/>
    </source>
</evidence>
<comment type="caution">
    <text evidence="5">The sequence shown here is derived from an EMBL/GenBank/DDBJ whole genome shotgun (WGS) entry which is preliminary data.</text>
</comment>
<dbReference type="AlphaFoldDB" id="A0A4Y3RY77"/>
<proteinExistence type="inferred from homology"/>
<dbReference type="EMBL" id="BJMN01000088">
    <property type="protein sequence ID" value="GEB62295.1"/>
    <property type="molecule type" value="Genomic_DNA"/>
</dbReference>
<evidence type="ECO:0000259" key="4">
    <source>
        <dbReference type="Pfam" id="PF01648"/>
    </source>
</evidence>
<feature type="region of interest" description="Disordered" evidence="3">
    <location>
        <begin position="1"/>
        <end position="23"/>
    </location>
</feature>
<comment type="similarity">
    <text evidence="1">Belongs to the P-Pant transferase superfamily. Gsp/Sfp/HetI/AcpT family.</text>
</comment>
<reference evidence="5 6" key="1">
    <citation type="submission" date="2019-06" db="EMBL/GenBank/DDBJ databases">
        <title>Whole genome shotgun sequence of Streptomyces gardneri NBRC 12865.</title>
        <authorList>
            <person name="Hosoyama A."/>
            <person name="Uohara A."/>
            <person name="Ohji S."/>
            <person name="Ichikawa N."/>
        </authorList>
    </citation>
    <scope>NUCLEOTIDE SEQUENCE [LARGE SCALE GENOMIC DNA]</scope>
    <source>
        <strain evidence="5 6">NBRC 12865</strain>
    </source>
</reference>
<evidence type="ECO:0000313" key="5">
    <source>
        <dbReference type="EMBL" id="GEB62295.1"/>
    </source>
</evidence>
<dbReference type="RefSeq" id="WP_141303058.1">
    <property type="nucleotide sequence ID" value="NZ_BJMN01000088.1"/>
</dbReference>
<feature type="compositionally biased region" description="Polar residues" evidence="3">
    <location>
        <begin position="1"/>
        <end position="10"/>
    </location>
</feature>
<evidence type="ECO:0000313" key="6">
    <source>
        <dbReference type="Proteomes" id="UP000315226"/>
    </source>
</evidence>
<dbReference type="PANTHER" id="PTHR12215">
    <property type="entry name" value="PHOSPHOPANTETHEINE TRANSFERASE"/>
    <property type="match status" value="1"/>
</dbReference>
<evidence type="ECO:0000256" key="3">
    <source>
        <dbReference type="SAM" id="MobiDB-lite"/>
    </source>
</evidence>
<dbReference type="GO" id="GO:0019878">
    <property type="term" value="P:lysine biosynthetic process via aminoadipic acid"/>
    <property type="evidence" value="ECO:0007669"/>
    <property type="project" value="TreeGrafter"/>
</dbReference>
<keyword evidence="2" id="KW-0808">Transferase</keyword>
<dbReference type="GO" id="GO:0005829">
    <property type="term" value="C:cytosol"/>
    <property type="evidence" value="ECO:0007669"/>
    <property type="project" value="TreeGrafter"/>
</dbReference>
<dbReference type="Pfam" id="PF01648">
    <property type="entry name" value="ACPS"/>
    <property type="match status" value="1"/>
</dbReference>
<dbReference type="PANTHER" id="PTHR12215:SF10">
    <property type="entry name" value="L-AMINOADIPATE-SEMIALDEHYDE DEHYDROGENASE-PHOSPHOPANTETHEINYL TRANSFERASE"/>
    <property type="match status" value="1"/>
</dbReference>
<dbReference type="InterPro" id="IPR008278">
    <property type="entry name" value="4-PPantetheinyl_Trfase_dom"/>
</dbReference>
<dbReference type="InterPro" id="IPR050559">
    <property type="entry name" value="P-Pant_transferase_sf"/>
</dbReference>